<dbReference type="InterPro" id="IPR045357">
    <property type="entry name" value="Aminopeptidase_N-like_N"/>
</dbReference>
<dbReference type="GO" id="GO:0043171">
    <property type="term" value="P:peptide catabolic process"/>
    <property type="evidence" value="ECO:0007669"/>
    <property type="project" value="TreeGrafter"/>
</dbReference>
<dbReference type="PANTHER" id="PTHR11533">
    <property type="entry name" value="PROTEASE M1 ZINC METALLOPROTEASE"/>
    <property type="match status" value="1"/>
</dbReference>
<dbReference type="Pfam" id="PF17900">
    <property type="entry name" value="Peptidase_M1_N"/>
    <property type="match status" value="1"/>
</dbReference>
<feature type="region of interest" description="Disordered" evidence="1">
    <location>
        <begin position="174"/>
        <end position="203"/>
    </location>
</feature>
<dbReference type="GO" id="GO:0006508">
    <property type="term" value="P:proteolysis"/>
    <property type="evidence" value="ECO:0007669"/>
    <property type="project" value="TreeGrafter"/>
</dbReference>
<dbReference type="SUPFAM" id="SSF63737">
    <property type="entry name" value="Leukotriene A4 hydrolase N-terminal domain"/>
    <property type="match status" value="1"/>
</dbReference>
<feature type="domain" description="Aminopeptidase N-like N-terminal" evidence="3">
    <location>
        <begin position="34"/>
        <end position="171"/>
    </location>
</feature>
<evidence type="ECO:0000256" key="1">
    <source>
        <dbReference type="SAM" id="MobiDB-lite"/>
    </source>
</evidence>
<dbReference type="GO" id="GO:0005737">
    <property type="term" value="C:cytoplasm"/>
    <property type="evidence" value="ECO:0007669"/>
    <property type="project" value="TreeGrafter"/>
</dbReference>
<sequence length="203" mass="23460">MNWLPILVAAFWLLGLVESESSYDYYRLPTALRPQKYDLRILTLLEHPENLRFSGTAKIVIEVLQNTNNITLHAKNLHINESQIVLKEISVEGNTDICISSTEVNSIHDFYILNTCKELLTGRVYELSLPFSAELNTQLEGYYRSSYVDPVTNETRYVHTYHMIVSTFKEALPDGSPLRSSPQRQHDRHSPVLMSRHIKRRSL</sequence>
<dbReference type="Gene3D" id="2.60.40.1730">
    <property type="entry name" value="tricorn interacting facor f3 domain"/>
    <property type="match status" value="1"/>
</dbReference>
<evidence type="ECO:0000259" key="3">
    <source>
        <dbReference type="Pfam" id="PF17900"/>
    </source>
</evidence>
<feature type="signal peptide" evidence="2">
    <location>
        <begin position="1"/>
        <end position="19"/>
    </location>
</feature>
<dbReference type="InterPro" id="IPR042097">
    <property type="entry name" value="Aminopeptidase_N-like_N_sf"/>
</dbReference>
<accession>A0A0R1E7U1</accession>
<name>A0A0R1E7U1_DROYA</name>
<protein>
    <recommendedName>
        <fullName evidence="3">Aminopeptidase N-like N-terminal domain-containing protein</fullName>
    </recommendedName>
</protein>
<dbReference type="Proteomes" id="UP000002282">
    <property type="component" value="Chromosome 3R"/>
</dbReference>
<evidence type="ECO:0000313" key="5">
    <source>
        <dbReference type="Proteomes" id="UP000002282"/>
    </source>
</evidence>
<evidence type="ECO:0000256" key="2">
    <source>
        <dbReference type="SAM" id="SignalP"/>
    </source>
</evidence>
<keyword evidence="2" id="KW-0732">Signal</keyword>
<dbReference type="GO" id="GO:0005615">
    <property type="term" value="C:extracellular space"/>
    <property type="evidence" value="ECO:0007669"/>
    <property type="project" value="TreeGrafter"/>
</dbReference>
<reference evidence="4 5" key="2">
    <citation type="journal article" date="2007" name="PLoS Biol.">
        <title>Principles of genome evolution in the Drosophila melanogaster species group.</title>
        <authorList>
            <person name="Ranz J.M."/>
            <person name="Maurin D."/>
            <person name="Chan Y.S."/>
            <person name="von Grotthuss M."/>
            <person name="Hillier L.W."/>
            <person name="Roote J."/>
            <person name="Ashburner M."/>
            <person name="Bergman C.M."/>
        </authorList>
    </citation>
    <scope>NUCLEOTIDE SEQUENCE [LARGE SCALE GENOMIC DNA]</scope>
    <source>
        <strain evidence="5">Tai18E2 / Tucson 14021-0261.01</strain>
    </source>
</reference>
<evidence type="ECO:0000313" key="4">
    <source>
        <dbReference type="EMBL" id="KRK04211.1"/>
    </source>
</evidence>
<proteinExistence type="predicted"/>
<dbReference type="GO" id="GO:0016020">
    <property type="term" value="C:membrane"/>
    <property type="evidence" value="ECO:0007669"/>
    <property type="project" value="TreeGrafter"/>
</dbReference>
<dbReference type="AlphaFoldDB" id="A0A0R1E7U1"/>
<reference evidence="4 5" key="1">
    <citation type="journal article" date="2007" name="Nature">
        <title>Evolution of genes and genomes on the Drosophila phylogeny.</title>
        <authorList>
            <consortium name="Drosophila 12 Genomes Consortium"/>
            <person name="Clark A.G."/>
            <person name="Eisen M.B."/>
            <person name="Smith D.R."/>
            <person name="Bergman C.M."/>
            <person name="Oliver B."/>
            <person name="Markow T.A."/>
            <person name="Kaufman T.C."/>
            <person name="Kellis M."/>
            <person name="Gelbart W."/>
            <person name="Iyer V.N."/>
            <person name="Pollard D.A."/>
            <person name="Sackton T.B."/>
            <person name="Larracuente A.M."/>
            <person name="Singh N.D."/>
            <person name="Abad J.P."/>
            <person name="Abt D.N."/>
            <person name="Adryan B."/>
            <person name="Aguade M."/>
            <person name="Akashi H."/>
            <person name="Anderson W.W."/>
            <person name="Aquadro C.F."/>
            <person name="Ardell D.H."/>
            <person name="Arguello R."/>
            <person name="Artieri C.G."/>
            <person name="Barbash D.A."/>
            <person name="Barker D."/>
            <person name="Barsanti P."/>
            <person name="Batterham P."/>
            <person name="Batzoglou S."/>
            <person name="Begun D."/>
            <person name="Bhutkar A."/>
            <person name="Blanco E."/>
            <person name="Bosak S.A."/>
            <person name="Bradley R.K."/>
            <person name="Brand A.D."/>
            <person name="Brent M.R."/>
            <person name="Brooks A.N."/>
            <person name="Brown R.H."/>
            <person name="Butlin R.K."/>
            <person name="Caggese C."/>
            <person name="Calvi B.R."/>
            <person name="Bernardo de Carvalho A."/>
            <person name="Caspi A."/>
            <person name="Castrezana S."/>
            <person name="Celniker S.E."/>
            <person name="Chang J.L."/>
            <person name="Chapple C."/>
            <person name="Chatterji S."/>
            <person name="Chinwalla A."/>
            <person name="Civetta A."/>
            <person name="Clifton S.W."/>
            <person name="Comeron J.M."/>
            <person name="Costello J.C."/>
            <person name="Coyne J.A."/>
            <person name="Daub J."/>
            <person name="David R.G."/>
            <person name="Delcher A.L."/>
            <person name="Delehaunty K."/>
            <person name="Do C.B."/>
            <person name="Ebling H."/>
            <person name="Edwards K."/>
            <person name="Eickbush T."/>
            <person name="Evans J.D."/>
            <person name="Filipski A."/>
            <person name="Findeiss S."/>
            <person name="Freyhult E."/>
            <person name="Fulton L."/>
            <person name="Fulton R."/>
            <person name="Garcia A.C."/>
            <person name="Gardiner A."/>
            <person name="Garfield D.A."/>
            <person name="Garvin B.E."/>
            <person name="Gibson G."/>
            <person name="Gilbert D."/>
            <person name="Gnerre S."/>
            <person name="Godfrey J."/>
            <person name="Good R."/>
            <person name="Gotea V."/>
            <person name="Gravely B."/>
            <person name="Greenberg A.J."/>
            <person name="Griffiths-Jones S."/>
            <person name="Gross S."/>
            <person name="Guigo R."/>
            <person name="Gustafson E.A."/>
            <person name="Haerty W."/>
            <person name="Hahn M.W."/>
            <person name="Halligan D.L."/>
            <person name="Halpern A.L."/>
            <person name="Halter G.M."/>
            <person name="Han M.V."/>
            <person name="Heger A."/>
            <person name="Hillier L."/>
            <person name="Hinrichs A.S."/>
            <person name="Holmes I."/>
            <person name="Hoskins R.A."/>
            <person name="Hubisz M.J."/>
            <person name="Hultmark D."/>
            <person name="Huntley M.A."/>
            <person name="Jaffe D.B."/>
            <person name="Jagadeeshan S."/>
            <person name="Jeck W.R."/>
            <person name="Johnson J."/>
            <person name="Jones C.D."/>
            <person name="Jordan W.C."/>
            <person name="Karpen G.H."/>
            <person name="Kataoka E."/>
            <person name="Keightley P.D."/>
            <person name="Kheradpour P."/>
            <person name="Kirkness E.F."/>
            <person name="Koerich L.B."/>
            <person name="Kristiansen K."/>
            <person name="Kudrna D."/>
            <person name="Kulathinal R.J."/>
            <person name="Kumar S."/>
            <person name="Kwok R."/>
            <person name="Lander E."/>
            <person name="Langley C.H."/>
            <person name="Lapoint R."/>
            <person name="Lazzaro B.P."/>
            <person name="Lee S.J."/>
            <person name="Levesque L."/>
            <person name="Li R."/>
            <person name="Lin C.F."/>
            <person name="Lin M.F."/>
            <person name="Lindblad-Toh K."/>
            <person name="Llopart A."/>
            <person name="Long M."/>
            <person name="Low L."/>
            <person name="Lozovsky E."/>
            <person name="Lu J."/>
            <person name="Luo M."/>
            <person name="Machado C.A."/>
            <person name="Makalowski W."/>
            <person name="Marzo M."/>
            <person name="Matsuda M."/>
            <person name="Matzkin L."/>
            <person name="McAllister B."/>
            <person name="McBride C.S."/>
            <person name="McKernan B."/>
            <person name="McKernan K."/>
            <person name="Mendez-Lago M."/>
            <person name="Minx P."/>
            <person name="Mollenhauer M.U."/>
            <person name="Montooth K."/>
            <person name="Mount S.M."/>
            <person name="Mu X."/>
            <person name="Myers E."/>
            <person name="Negre B."/>
            <person name="Newfeld S."/>
            <person name="Nielsen R."/>
            <person name="Noor M.A."/>
            <person name="O'Grady P."/>
            <person name="Pachter L."/>
            <person name="Papaceit M."/>
            <person name="Parisi M.J."/>
            <person name="Parisi M."/>
            <person name="Parts L."/>
            <person name="Pedersen J.S."/>
            <person name="Pesole G."/>
            <person name="Phillippy A.M."/>
            <person name="Ponting C.P."/>
            <person name="Pop M."/>
            <person name="Porcelli D."/>
            <person name="Powell J.R."/>
            <person name="Prohaska S."/>
            <person name="Pruitt K."/>
            <person name="Puig M."/>
            <person name="Quesneville H."/>
            <person name="Ram K.R."/>
            <person name="Rand D."/>
            <person name="Rasmussen M.D."/>
            <person name="Reed L.K."/>
            <person name="Reenan R."/>
            <person name="Reily A."/>
            <person name="Remington K.A."/>
            <person name="Rieger T.T."/>
            <person name="Ritchie M.G."/>
            <person name="Robin C."/>
            <person name="Rogers Y.H."/>
            <person name="Rohde C."/>
            <person name="Rozas J."/>
            <person name="Rubenfield M.J."/>
            <person name="Ruiz A."/>
            <person name="Russo S."/>
            <person name="Salzberg S.L."/>
            <person name="Sanchez-Gracia A."/>
            <person name="Saranga D.J."/>
            <person name="Sato H."/>
            <person name="Schaeffer S.W."/>
            <person name="Schatz M.C."/>
            <person name="Schlenke T."/>
            <person name="Schwartz R."/>
            <person name="Segarra C."/>
            <person name="Singh R.S."/>
            <person name="Sirot L."/>
            <person name="Sirota M."/>
            <person name="Sisneros N.B."/>
            <person name="Smith C.D."/>
            <person name="Smith T.F."/>
            <person name="Spieth J."/>
            <person name="Stage D.E."/>
            <person name="Stark A."/>
            <person name="Stephan W."/>
            <person name="Strausberg R.L."/>
            <person name="Strempel S."/>
            <person name="Sturgill D."/>
            <person name="Sutton G."/>
            <person name="Sutton G.G."/>
            <person name="Tao W."/>
            <person name="Teichmann S."/>
            <person name="Tobari Y.N."/>
            <person name="Tomimura Y."/>
            <person name="Tsolas J.M."/>
            <person name="Valente V.L."/>
            <person name="Venter E."/>
            <person name="Venter J.C."/>
            <person name="Vicario S."/>
            <person name="Vieira F.G."/>
            <person name="Vilella A.J."/>
            <person name="Villasante A."/>
            <person name="Walenz B."/>
            <person name="Wang J."/>
            <person name="Wasserman M."/>
            <person name="Watts T."/>
            <person name="Wilson D."/>
            <person name="Wilson R.K."/>
            <person name="Wing R.A."/>
            <person name="Wolfner M.F."/>
            <person name="Wong A."/>
            <person name="Wong G.K."/>
            <person name="Wu C.I."/>
            <person name="Wu G."/>
            <person name="Yamamoto D."/>
            <person name="Yang H.P."/>
            <person name="Yang S.P."/>
            <person name="Yorke J.A."/>
            <person name="Yoshida K."/>
            <person name="Zdobnov E."/>
            <person name="Zhang P."/>
            <person name="Zhang Y."/>
            <person name="Zimin A.V."/>
            <person name="Baldwin J."/>
            <person name="Abdouelleil A."/>
            <person name="Abdulkadir J."/>
            <person name="Abebe A."/>
            <person name="Abera B."/>
            <person name="Abreu J."/>
            <person name="Acer S.C."/>
            <person name="Aftuck L."/>
            <person name="Alexander A."/>
            <person name="An P."/>
            <person name="Anderson E."/>
            <person name="Anderson S."/>
            <person name="Arachi H."/>
            <person name="Azer M."/>
            <person name="Bachantsang P."/>
            <person name="Barry A."/>
            <person name="Bayul T."/>
            <person name="Berlin A."/>
            <person name="Bessette D."/>
            <person name="Bloom T."/>
            <person name="Blye J."/>
            <person name="Boguslavskiy L."/>
            <person name="Bonnet C."/>
            <person name="Boukhgalter B."/>
            <person name="Bourzgui I."/>
            <person name="Brown A."/>
            <person name="Cahill P."/>
            <person name="Channer S."/>
            <person name="Cheshatsang Y."/>
            <person name="Chuda L."/>
            <person name="Citroen M."/>
            <person name="Collymore A."/>
            <person name="Cooke P."/>
            <person name="Costello M."/>
            <person name="D'Aco K."/>
            <person name="Daza R."/>
            <person name="De Haan G."/>
            <person name="DeGray S."/>
            <person name="DeMaso C."/>
            <person name="Dhargay N."/>
            <person name="Dooley K."/>
            <person name="Dooley E."/>
            <person name="Doricent M."/>
            <person name="Dorje P."/>
            <person name="Dorjee K."/>
            <person name="Dupes A."/>
            <person name="Elong R."/>
            <person name="Falk J."/>
            <person name="Farina A."/>
            <person name="Faro S."/>
            <person name="Ferguson D."/>
            <person name="Fisher S."/>
            <person name="Foley C.D."/>
            <person name="Franke A."/>
            <person name="Friedrich D."/>
            <person name="Gadbois L."/>
            <person name="Gearin G."/>
            <person name="Gearin C.R."/>
            <person name="Giannoukos G."/>
            <person name="Goode T."/>
            <person name="Graham J."/>
            <person name="Grandbois E."/>
            <person name="Grewal S."/>
            <person name="Gyaltsen K."/>
            <person name="Hafez N."/>
            <person name="Hagos B."/>
            <person name="Hall J."/>
            <person name="Henson C."/>
            <person name="Hollinger A."/>
            <person name="Honan T."/>
            <person name="Huard M.D."/>
            <person name="Hughes L."/>
            <person name="Hurhula B."/>
            <person name="Husby M.E."/>
            <person name="Kamat A."/>
            <person name="Kanga B."/>
            <person name="Kashin S."/>
            <person name="Khazanovich D."/>
            <person name="Kisner P."/>
            <person name="Lance K."/>
            <person name="Lara M."/>
            <person name="Lee W."/>
            <person name="Lennon N."/>
            <person name="Letendre F."/>
            <person name="LeVine R."/>
            <person name="Lipovsky A."/>
            <person name="Liu X."/>
            <person name="Liu J."/>
            <person name="Liu S."/>
            <person name="Lokyitsang T."/>
            <person name="Lokyitsang Y."/>
            <person name="Lubonja R."/>
            <person name="Lui A."/>
            <person name="MacDonald P."/>
            <person name="Magnisalis V."/>
            <person name="Maru K."/>
            <person name="Matthews C."/>
            <person name="McCusker W."/>
            <person name="McDonough S."/>
            <person name="Mehta T."/>
            <person name="Meldrim J."/>
            <person name="Meneus L."/>
            <person name="Mihai O."/>
            <person name="Mihalev A."/>
            <person name="Mihova T."/>
            <person name="Mittelman R."/>
            <person name="Mlenga V."/>
            <person name="Montmayeur A."/>
            <person name="Mulrain L."/>
            <person name="Navidi A."/>
            <person name="Naylor J."/>
            <person name="Negash T."/>
            <person name="Nguyen T."/>
            <person name="Nguyen N."/>
            <person name="Nicol R."/>
            <person name="Norbu C."/>
            <person name="Norbu N."/>
            <person name="Novod N."/>
            <person name="O'Neill B."/>
            <person name="Osman S."/>
            <person name="Markiewicz E."/>
            <person name="Oyono O.L."/>
            <person name="Patti C."/>
            <person name="Phunkhang P."/>
            <person name="Pierre F."/>
            <person name="Priest M."/>
            <person name="Raghuraman S."/>
            <person name="Rege F."/>
            <person name="Reyes R."/>
            <person name="Rise C."/>
            <person name="Rogov P."/>
            <person name="Ross K."/>
            <person name="Ryan E."/>
            <person name="Settipalli S."/>
            <person name="Shea T."/>
            <person name="Sherpa N."/>
            <person name="Shi L."/>
            <person name="Shih D."/>
            <person name="Sparrow T."/>
            <person name="Spaulding J."/>
            <person name="Stalker J."/>
            <person name="Stange-Thomann N."/>
            <person name="Stavropoulos S."/>
            <person name="Stone C."/>
            <person name="Strader C."/>
            <person name="Tesfaye S."/>
            <person name="Thomson T."/>
            <person name="Thoulutsang Y."/>
            <person name="Thoulutsang D."/>
            <person name="Topham K."/>
            <person name="Topping I."/>
            <person name="Tsamla T."/>
            <person name="Vassiliev H."/>
            <person name="Vo A."/>
            <person name="Wangchuk T."/>
            <person name="Wangdi T."/>
            <person name="Weiand M."/>
            <person name="Wilkinson J."/>
            <person name="Wilson A."/>
            <person name="Yadav S."/>
            <person name="Young G."/>
            <person name="Yu Q."/>
            <person name="Zembek L."/>
            <person name="Zhong D."/>
            <person name="Zimmer A."/>
            <person name="Zwirko Z."/>
            <person name="Jaffe D.B."/>
            <person name="Alvarez P."/>
            <person name="Brockman W."/>
            <person name="Butler J."/>
            <person name="Chin C."/>
            <person name="Gnerre S."/>
            <person name="Grabherr M."/>
            <person name="Kleber M."/>
            <person name="Mauceli E."/>
            <person name="MacCallum I."/>
        </authorList>
    </citation>
    <scope>NUCLEOTIDE SEQUENCE [LARGE SCALE GENOMIC DNA]</scope>
    <source>
        <strain evidence="5">Tai18E2 / Tucson 14021-0261.01</strain>
    </source>
</reference>
<organism evidence="4 5">
    <name type="scientific">Drosophila yakuba</name>
    <name type="common">Fruit fly</name>
    <dbReference type="NCBI Taxonomy" id="7245"/>
    <lineage>
        <taxon>Eukaryota</taxon>
        <taxon>Metazoa</taxon>
        <taxon>Ecdysozoa</taxon>
        <taxon>Arthropoda</taxon>
        <taxon>Hexapoda</taxon>
        <taxon>Insecta</taxon>
        <taxon>Pterygota</taxon>
        <taxon>Neoptera</taxon>
        <taxon>Endopterygota</taxon>
        <taxon>Diptera</taxon>
        <taxon>Brachycera</taxon>
        <taxon>Muscomorpha</taxon>
        <taxon>Ephydroidea</taxon>
        <taxon>Drosophilidae</taxon>
        <taxon>Drosophila</taxon>
        <taxon>Sophophora</taxon>
    </lineage>
</organism>
<dbReference type="GO" id="GO:0008270">
    <property type="term" value="F:zinc ion binding"/>
    <property type="evidence" value="ECO:0007669"/>
    <property type="project" value="TreeGrafter"/>
</dbReference>
<dbReference type="eggNOG" id="KOG1046">
    <property type="taxonomic scope" value="Eukaryota"/>
</dbReference>
<dbReference type="OrthoDB" id="510539at2759"/>
<dbReference type="GO" id="GO:0042277">
    <property type="term" value="F:peptide binding"/>
    <property type="evidence" value="ECO:0007669"/>
    <property type="project" value="TreeGrafter"/>
</dbReference>
<keyword evidence="5" id="KW-1185">Reference proteome</keyword>
<gene>
    <name evidence="4" type="primary">Dyak\GE10461</name>
    <name evidence="4" type="synonym">dyak_GLEANR_10383</name>
    <name evidence="4" type="synonym">GE10461</name>
    <name evidence="4" type="ORF">Dyak_GE10461</name>
</gene>
<dbReference type="PANTHER" id="PTHR11533:SF253">
    <property type="entry name" value="AMINOPEPTIDASE-RELATED"/>
    <property type="match status" value="1"/>
</dbReference>
<dbReference type="EMBL" id="CM000160">
    <property type="protein sequence ID" value="KRK04211.1"/>
    <property type="molecule type" value="Genomic_DNA"/>
</dbReference>
<dbReference type="InterPro" id="IPR050344">
    <property type="entry name" value="Peptidase_M1_aminopeptidases"/>
</dbReference>
<dbReference type="GO" id="GO:0070006">
    <property type="term" value="F:metalloaminopeptidase activity"/>
    <property type="evidence" value="ECO:0007669"/>
    <property type="project" value="TreeGrafter"/>
</dbReference>
<feature type="chain" id="PRO_5006403238" description="Aminopeptidase N-like N-terminal domain-containing protein" evidence="2">
    <location>
        <begin position="20"/>
        <end position="203"/>
    </location>
</feature>
<dbReference type="KEGG" id="dya:Dyak_GE10461"/>